<dbReference type="PROSITE" id="PS50297">
    <property type="entry name" value="ANK_REP_REGION"/>
    <property type="match status" value="17"/>
</dbReference>
<feature type="repeat" description="ANK" evidence="3">
    <location>
        <begin position="501"/>
        <end position="530"/>
    </location>
</feature>
<dbReference type="SMART" id="SM00248">
    <property type="entry name" value="ANK"/>
    <property type="match status" value="20"/>
</dbReference>
<dbReference type="Gene3D" id="1.25.40.20">
    <property type="entry name" value="Ankyrin repeat-containing domain"/>
    <property type="match status" value="6"/>
</dbReference>
<comment type="caution">
    <text evidence="5">The sequence shown here is derived from an EMBL/GenBank/DDBJ whole genome shotgun (WGS) entry which is preliminary data.</text>
</comment>
<feature type="repeat" description="ANK" evidence="3">
    <location>
        <begin position="531"/>
        <end position="563"/>
    </location>
</feature>
<dbReference type="SUPFAM" id="SSF48403">
    <property type="entry name" value="Ankyrin repeat"/>
    <property type="match status" value="2"/>
</dbReference>
<proteinExistence type="predicted"/>
<feature type="repeat" description="ANK" evidence="3">
    <location>
        <begin position="663"/>
        <end position="695"/>
    </location>
</feature>
<dbReference type="Pfam" id="PF12796">
    <property type="entry name" value="Ank_2"/>
    <property type="match status" value="7"/>
</dbReference>
<feature type="repeat" description="ANK" evidence="3">
    <location>
        <begin position="333"/>
        <end position="365"/>
    </location>
</feature>
<evidence type="ECO:0000313" key="6">
    <source>
        <dbReference type="Proteomes" id="UP001215598"/>
    </source>
</evidence>
<dbReference type="EMBL" id="JARKIB010000101">
    <property type="protein sequence ID" value="KAJ7740791.1"/>
    <property type="molecule type" value="Genomic_DNA"/>
</dbReference>
<feature type="repeat" description="ANK" evidence="3">
    <location>
        <begin position="267"/>
        <end position="299"/>
    </location>
</feature>
<evidence type="ECO:0000256" key="4">
    <source>
        <dbReference type="SAM" id="MobiDB-lite"/>
    </source>
</evidence>
<feature type="repeat" description="ANK" evidence="3">
    <location>
        <begin position="234"/>
        <end position="266"/>
    </location>
</feature>
<reference evidence="5" key="1">
    <citation type="submission" date="2023-03" db="EMBL/GenBank/DDBJ databases">
        <title>Massive genome expansion in bonnet fungi (Mycena s.s.) driven by repeated elements and novel gene families across ecological guilds.</title>
        <authorList>
            <consortium name="Lawrence Berkeley National Laboratory"/>
            <person name="Harder C.B."/>
            <person name="Miyauchi S."/>
            <person name="Viragh M."/>
            <person name="Kuo A."/>
            <person name="Thoen E."/>
            <person name="Andreopoulos B."/>
            <person name="Lu D."/>
            <person name="Skrede I."/>
            <person name="Drula E."/>
            <person name="Henrissat B."/>
            <person name="Morin E."/>
            <person name="Kohler A."/>
            <person name="Barry K."/>
            <person name="LaButti K."/>
            <person name="Morin E."/>
            <person name="Salamov A."/>
            <person name="Lipzen A."/>
            <person name="Mereny Z."/>
            <person name="Hegedus B."/>
            <person name="Baldrian P."/>
            <person name="Stursova M."/>
            <person name="Weitz H."/>
            <person name="Taylor A."/>
            <person name="Grigoriev I.V."/>
            <person name="Nagy L.G."/>
            <person name="Martin F."/>
            <person name="Kauserud H."/>
        </authorList>
    </citation>
    <scope>NUCLEOTIDE SEQUENCE</scope>
    <source>
        <strain evidence="5">CBHHK182m</strain>
    </source>
</reference>
<sequence length="1815" mass="197388">MAEVLGIVEAGLSLLSTALKVKQVIQDAHKAPQEQQKLLTEMEDLKLLLDELRRHIIANPSAGVLRQMAGPLSNLCKDVQDLTERLQPGKGSIGKLKKRLAWPMSNKKKTDEDVTKLEQLKSLINSWLILDFWDQMDAAKRSAIIEWLSPINFFVRQQDISKNRQSGTGEWLLNDPKFKQWKSSTGGILWCSGIPGAGKTVLAEMLAVAVYYGYLDMCQLLLDKGADVHARSRLDGNVLQAAANRGHLEIVQLFLDKGADVNLHGGHYGNALQAAVYGGHLEIFQILLDKGADVTAQGGHYGNALPAAAHGGHLEIFQILLDKGADVNVQGGHYGNALQAAAHGGYLKIIQIFLDKGADVNAQGGQYGNALQAAAYCGHLEIVQILLDRGADVNAQGGQYGNALQAAAYCGHLEIVQILLDKGADVNAQRGEYGTALQAAAWGGHSDIVQILLDKGGDVHVQGGAFGNALQAAASGGHSEIVQILLDKDVDVNAQGGGYGNALQAAANGGHSEIVQILLDKGSDVNLHGGHYGTGLQAAAEEGRLEIVQILLDKGADVNAQGGEYANALHAAALGGHSNIVQILLDKGADVNAQGGECGNALQAAAEAGHLEILQILVDEGADVNAQGGYYGNALQAAAAQHHSEIVQILLDKGANVNAQGGRYGNSLQAAAVRGHSEIVQILIDKGADVHAQGGEHGTALQAAAFRGHSGIIQILLDKGADVNAQGGYFGNALQAAAYQGHLEIVQILLDKGADVHAQGGYYGNALQAAAVRGHSEIVQILLDKGADVNAQGGECGNALQAAAEAGHLEILQILVDEGADVNAQGGYYGNVLQAAAAQGHSEIVEILLDKDSDESDSDSNTSSSSTSSAFKRRRLDSDLPSDPTDDFLIQNDFRDDGEDQSASHNNGGRISPTIPGSDRIDPGSLADNRAHSPTPSESDSDDSNSDSETDSNTGADPSLTTPVKVQELQTALDFIEAVKNASLDNGDLDEDALDRLRNPSHEPLDVSDPAELYSLSLFLATTHGSEEQYNALRDAYLQRHPENEVLTLAKIKRKVAEWSGVVPILSHMCRDSCMAFTGPYADLDACKICNQPRFFPDGSAQTFYTIPLGPQIQALFRNPESAKKMHYRREITAEILASLDLDGNIDIPVYKDIFHGSDYLEAVMRGDIKDTDVVVIGSIDGAQLYRNKHSDCWISIWIIGEQCPQNRFKVRAVLSDSIFPGPNKPKHLDSFQFTSVHHVAALQKEGLRVWDAHDHKEVISRPFLLMETADAPGMTGLNGLVGHHGFYGCRLYCPLKGRHKDGKSHYYPVMQRPNNYAVPGCSHPDVLPEDLEQPSEELYLKNLQTLLASRNETDYKEQRKKTGIVKPSLFSGLGRKHRLGIPGLFPGDIMHWACLNWTDLVLSLFRGTMRCEAPDKKDSWDWAVLTGDVWKKHGQAVADATPYFPGSFDRTPRNPAEKISSGYKAWEFLLYVIGLGPALFMDIIPEKYWSHFCKGVSVIRSFQQYEISAPHVVAAHERGLEYVDEFETLYYQRMESRIHLVRQSVHNMSHLGPETIRVGPAPLFAQWTIERTIGNLGQEIKSHSKPYANLSERGVRRCQVNALKALIPDLDHTEKKGLPRGSVDLGDGFVLLRARDEFKHRLDGDAGRVIREYLEKEKGKIRGSLAVVRWARIRLPNGQIARSAWKEKRKELHKVRMARNVKILRDRKYEIAEVQFYFLASIRGETQALAVVDFYSDPCPDLLSRSFHTIWSSTSGQGSALRVIPAKLFISVVAMVPHAVKGDARFFLVEKPGLELIGLAGYEEDDDEDDVPSQ</sequence>
<keyword evidence="2 3" id="KW-0040">ANK repeat</keyword>
<feature type="repeat" description="ANK" evidence="3">
    <location>
        <begin position="300"/>
        <end position="332"/>
    </location>
</feature>
<dbReference type="InterPro" id="IPR002110">
    <property type="entry name" value="Ankyrin_rpt"/>
</dbReference>
<feature type="repeat" description="ANK" evidence="3">
    <location>
        <begin position="696"/>
        <end position="728"/>
    </location>
</feature>
<dbReference type="InterPro" id="IPR036770">
    <property type="entry name" value="Ankyrin_rpt-contain_sf"/>
</dbReference>
<feature type="repeat" description="ANK" evidence="3">
    <location>
        <begin position="206"/>
        <end position="233"/>
    </location>
</feature>
<feature type="compositionally biased region" description="Low complexity" evidence="4">
    <location>
        <begin position="859"/>
        <end position="869"/>
    </location>
</feature>
<accession>A0AAD7IEA9</accession>
<feature type="repeat" description="ANK" evidence="3">
    <location>
        <begin position="630"/>
        <end position="662"/>
    </location>
</feature>
<keyword evidence="6" id="KW-1185">Reference proteome</keyword>
<feature type="repeat" description="ANK" evidence="3">
    <location>
        <begin position="432"/>
        <end position="464"/>
    </location>
</feature>
<dbReference type="PANTHER" id="PTHR24171">
    <property type="entry name" value="ANKYRIN REPEAT DOMAIN-CONTAINING PROTEIN 39-RELATED"/>
    <property type="match status" value="1"/>
</dbReference>
<feature type="repeat" description="ANK" evidence="3">
    <location>
        <begin position="366"/>
        <end position="398"/>
    </location>
</feature>
<feature type="repeat" description="ANK" evidence="3">
    <location>
        <begin position="399"/>
        <end position="431"/>
    </location>
</feature>
<feature type="repeat" description="ANK" evidence="3">
    <location>
        <begin position="762"/>
        <end position="794"/>
    </location>
</feature>
<feature type="repeat" description="ANK" evidence="3">
    <location>
        <begin position="468"/>
        <end position="497"/>
    </location>
</feature>
<evidence type="ECO:0000256" key="1">
    <source>
        <dbReference type="ARBA" id="ARBA00022737"/>
    </source>
</evidence>
<feature type="repeat" description="ANK" evidence="3">
    <location>
        <begin position="597"/>
        <end position="629"/>
    </location>
</feature>
<feature type="repeat" description="ANK" evidence="3">
    <location>
        <begin position="795"/>
        <end position="827"/>
    </location>
</feature>
<evidence type="ECO:0000313" key="5">
    <source>
        <dbReference type="EMBL" id="KAJ7740791.1"/>
    </source>
</evidence>
<feature type="repeat" description="ANK" evidence="3">
    <location>
        <begin position="564"/>
        <end position="596"/>
    </location>
</feature>
<evidence type="ECO:0000256" key="3">
    <source>
        <dbReference type="PROSITE-ProRule" id="PRU00023"/>
    </source>
</evidence>
<feature type="compositionally biased region" description="Acidic residues" evidence="4">
    <location>
        <begin position="939"/>
        <end position="950"/>
    </location>
</feature>
<feature type="region of interest" description="Disordered" evidence="4">
    <location>
        <begin position="851"/>
        <end position="963"/>
    </location>
</feature>
<gene>
    <name evidence="5" type="ORF">B0H16DRAFT_1890677</name>
</gene>
<feature type="compositionally biased region" description="Polar residues" evidence="4">
    <location>
        <begin position="954"/>
        <end position="963"/>
    </location>
</feature>
<dbReference type="Proteomes" id="UP001215598">
    <property type="component" value="Unassembled WGS sequence"/>
</dbReference>
<evidence type="ECO:0000256" key="2">
    <source>
        <dbReference type="ARBA" id="ARBA00023043"/>
    </source>
</evidence>
<feature type="repeat" description="ANK" evidence="3">
    <location>
        <begin position="732"/>
        <end position="761"/>
    </location>
</feature>
<dbReference type="PROSITE" id="PS50088">
    <property type="entry name" value="ANK_REPEAT"/>
    <property type="match status" value="19"/>
</dbReference>
<dbReference type="PANTHER" id="PTHR24171:SF10">
    <property type="entry name" value="ANKYRIN REPEAT DOMAIN-CONTAINING PROTEIN 29-LIKE"/>
    <property type="match status" value="1"/>
</dbReference>
<organism evidence="5 6">
    <name type="scientific">Mycena metata</name>
    <dbReference type="NCBI Taxonomy" id="1033252"/>
    <lineage>
        <taxon>Eukaryota</taxon>
        <taxon>Fungi</taxon>
        <taxon>Dikarya</taxon>
        <taxon>Basidiomycota</taxon>
        <taxon>Agaricomycotina</taxon>
        <taxon>Agaricomycetes</taxon>
        <taxon>Agaricomycetidae</taxon>
        <taxon>Agaricales</taxon>
        <taxon>Marasmiineae</taxon>
        <taxon>Mycenaceae</taxon>
        <taxon>Mycena</taxon>
    </lineage>
</organism>
<dbReference type="Pfam" id="PF00023">
    <property type="entry name" value="Ank"/>
    <property type="match status" value="1"/>
</dbReference>
<keyword evidence="1" id="KW-0677">Repeat</keyword>
<protein>
    <submittedName>
        <fullName evidence="5">Ankyrin repeat-containing domain protein</fullName>
    </submittedName>
</protein>
<name>A0AAD7IEA9_9AGAR</name>